<dbReference type="PANTHER" id="PTHR34139:SF1">
    <property type="entry name" value="RNASE MJ1380-RELATED"/>
    <property type="match status" value="1"/>
</dbReference>
<dbReference type="AlphaFoldDB" id="A0AAP2GJD3"/>
<dbReference type="RefSeq" id="WP_254164174.1">
    <property type="nucleotide sequence ID" value="NZ_JAHESF010000013.1"/>
</dbReference>
<evidence type="ECO:0000256" key="3">
    <source>
        <dbReference type="ARBA" id="ARBA00022722"/>
    </source>
</evidence>
<keyword evidence="3" id="KW-0540">Nuclease</keyword>
<dbReference type="PANTHER" id="PTHR34139">
    <property type="entry name" value="UPF0331 PROTEIN MJ0127"/>
    <property type="match status" value="1"/>
</dbReference>
<evidence type="ECO:0000256" key="4">
    <source>
        <dbReference type="ARBA" id="ARBA00022741"/>
    </source>
</evidence>
<dbReference type="Pfam" id="PF01934">
    <property type="entry name" value="HepT-like"/>
    <property type="match status" value="1"/>
</dbReference>
<protein>
    <submittedName>
        <fullName evidence="7">DUF86 domain-containing protein</fullName>
    </submittedName>
</protein>
<evidence type="ECO:0000256" key="6">
    <source>
        <dbReference type="ARBA" id="ARBA00024207"/>
    </source>
</evidence>
<dbReference type="GO" id="GO:0016787">
    <property type="term" value="F:hydrolase activity"/>
    <property type="evidence" value="ECO:0007669"/>
    <property type="project" value="UniProtKB-KW"/>
</dbReference>
<dbReference type="InterPro" id="IPR037038">
    <property type="entry name" value="HepT-like_sf"/>
</dbReference>
<dbReference type="GO" id="GO:0110001">
    <property type="term" value="C:toxin-antitoxin complex"/>
    <property type="evidence" value="ECO:0007669"/>
    <property type="project" value="InterPro"/>
</dbReference>
<evidence type="ECO:0000313" key="7">
    <source>
        <dbReference type="EMBL" id="MBT1698226.1"/>
    </source>
</evidence>
<dbReference type="Proteomes" id="UP001319200">
    <property type="component" value="Unassembled WGS sequence"/>
</dbReference>
<comment type="similarity">
    <text evidence="6">Belongs to the HepT RNase toxin family.</text>
</comment>
<dbReference type="GO" id="GO:0000166">
    <property type="term" value="F:nucleotide binding"/>
    <property type="evidence" value="ECO:0007669"/>
    <property type="project" value="UniProtKB-KW"/>
</dbReference>
<proteinExistence type="inferred from homology"/>
<keyword evidence="2" id="KW-1277">Toxin-antitoxin system</keyword>
<keyword evidence="5" id="KW-0378">Hydrolase</keyword>
<evidence type="ECO:0000256" key="2">
    <source>
        <dbReference type="ARBA" id="ARBA00022649"/>
    </source>
</evidence>
<evidence type="ECO:0000256" key="5">
    <source>
        <dbReference type="ARBA" id="ARBA00022801"/>
    </source>
</evidence>
<evidence type="ECO:0000313" key="8">
    <source>
        <dbReference type="Proteomes" id="UP001319200"/>
    </source>
</evidence>
<evidence type="ECO:0000256" key="1">
    <source>
        <dbReference type="ARBA" id="ARBA00022553"/>
    </source>
</evidence>
<gene>
    <name evidence="7" type="ORF">KK083_15140</name>
</gene>
<dbReference type="Gene3D" id="1.20.120.580">
    <property type="entry name" value="bsu32300-like"/>
    <property type="match status" value="1"/>
</dbReference>
<sequence length="113" mass="13094">MSKRVPKLLVIDMLECLEKILDYTAGMTYESFLTDSKTQDAVIRNIQVLGEAANRVPDSFRSENPEIEWSKIIRSRHIITHEYDDIDHSIIWKIITVHIPSLKSSLEKILQTL</sequence>
<comment type="caution">
    <text evidence="7">The sequence shown here is derived from an EMBL/GenBank/DDBJ whole genome shotgun (WGS) entry which is preliminary data.</text>
</comment>
<keyword evidence="4" id="KW-0547">Nucleotide-binding</keyword>
<dbReference type="InterPro" id="IPR008201">
    <property type="entry name" value="HepT-like"/>
</dbReference>
<dbReference type="GO" id="GO:0004540">
    <property type="term" value="F:RNA nuclease activity"/>
    <property type="evidence" value="ECO:0007669"/>
    <property type="project" value="InterPro"/>
</dbReference>
<dbReference type="InterPro" id="IPR051813">
    <property type="entry name" value="HepT_RNase_toxin"/>
</dbReference>
<reference evidence="7 8" key="1">
    <citation type="submission" date="2021-05" db="EMBL/GenBank/DDBJ databases">
        <title>A Polyphasic approach of four new species of the genus Ohtaekwangia: Ohtaekwangia histidinii sp. nov., Ohtaekwangia cretensis sp. nov., Ohtaekwangia indiensis sp. nov., Ohtaekwangia reichenbachii sp. nov. from diverse environment.</title>
        <authorList>
            <person name="Octaviana S."/>
        </authorList>
    </citation>
    <scope>NUCLEOTIDE SEQUENCE [LARGE SCALE GENOMIC DNA]</scope>
    <source>
        <strain evidence="7 8">PWU4</strain>
    </source>
</reference>
<dbReference type="EMBL" id="JAHESF010000013">
    <property type="protein sequence ID" value="MBT1698226.1"/>
    <property type="molecule type" value="Genomic_DNA"/>
</dbReference>
<name>A0AAP2GJD3_9BACT</name>
<organism evidence="7 8">
    <name type="scientific">Chryseosolibacter histidini</name>
    <dbReference type="NCBI Taxonomy" id="2782349"/>
    <lineage>
        <taxon>Bacteria</taxon>
        <taxon>Pseudomonadati</taxon>
        <taxon>Bacteroidota</taxon>
        <taxon>Cytophagia</taxon>
        <taxon>Cytophagales</taxon>
        <taxon>Chryseotaleaceae</taxon>
        <taxon>Chryseosolibacter</taxon>
    </lineage>
</organism>
<keyword evidence="8" id="KW-1185">Reference proteome</keyword>
<accession>A0AAP2GJD3</accession>
<keyword evidence="1" id="KW-0597">Phosphoprotein</keyword>